<gene>
    <name evidence="1" type="ORF">FX988_03892</name>
</gene>
<accession>A0A857JQ73</accession>
<protein>
    <submittedName>
        <fullName evidence="1">Uncharacterized protein</fullName>
    </submittedName>
</protein>
<dbReference type="Proteomes" id="UP000464524">
    <property type="component" value="Chromosome"/>
</dbReference>
<dbReference type="EMBL" id="CP047656">
    <property type="protein sequence ID" value="QHJ13626.1"/>
    <property type="molecule type" value="Genomic_DNA"/>
</dbReference>
<name>A0A857JQ73_9ALTE</name>
<keyword evidence="2" id="KW-1185">Reference proteome</keyword>
<evidence type="ECO:0000313" key="2">
    <source>
        <dbReference type="Proteomes" id="UP000464524"/>
    </source>
</evidence>
<reference evidence="1 2" key="1">
    <citation type="submission" date="2019-12" db="EMBL/GenBank/DDBJ databases">
        <title>Genome sequencing and assembly of endphytes of Porphyra tenera.</title>
        <authorList>
            <person name="Park J.M."/>
            <person name="Shin R."/>
            <person name="Jo S.H."/>
        </authorList>
    </citation>
    <scope>NUCLEOTIDE SEQUENCE [LARGE SCALE GENOMIC DNA]</scope>
    <source>
        <strain evidence="1 2">GPM4</strain>
    </source>
</reference>
<dbReference type="AlphaFoldDB" id="A0A857JQ73"/>
<organism evidence="1 2">
    <name type="scientific">Paraglaciecola mesophila</name>
    <dbReference type="NCBI Taxonomy" id="197222"/>
    <lineage>
        <taxon>Bacteria</taxon>
        <taxon>Pseudomonadati</taxon>
        <taxon>Pseudomonadota</taxon>
        <taxon>Gammaproteobacteria</taxon>
        <taxon>Alteromonadales</taxon>
        <taxon>Alteromonadaceae</taxon>
        <taxon>Paraglaciecola</taxon>
    </lineage>
</organism>
<evidence type="ECO:0000313" key="1">
    <source>
        <dbReference type="EMBL" id="QHJ13626.1"/>
    </source>
</evidence>
<sequence>MPRENVLAVLKPKISAFQLTKRVKVEGQS</sequence>
<proteinExistence type="predicted"/>
<dbReference type="KEGG" id="pmes:FX988_03892"/>